<name>A0A239A962_9BACT</name>
<evidence type="ECO:0000313" key="1">
    <source>
        <dbReference type="EMBL" id="SNR91628.1"/>
    </source>
</evidence>
<accession>A0A239A962</accession>
<dbReference type="Proteomes" id="UP000198310">
    <property type="component" value="Unassembled WGS sequence"/>
</dbReference>
<dbReference type="RefSeq" id="WP_089333880.1">
    <property type="nucleotide sequence ID" value="NZ_FZNS01000011.1"/>
</dbReference>
<evidence type="ECO:0000313" key="2">
    <source>
        <dbReference type="Proteomes" id="UP000198310"/>
    </source>
</evidence>
<reference evidence="2" key="1">
    <citation type="submission" date="2017-06" db="EMBL/GenBank/DDBJ databases">
        <authorList>
            <person name="Varghese N."/>
            <person name="Submissions S."/>
        </authorList>
    </citation>
    <scope>NUCLEOTIDE SEQUENCE [LARGE SCALE GENOMIC DNA]</scope>
    <source>
        <strain evidence="2">DSM 28041</strain>
    </source>
</reference>
<sequence>MSTYHAGLRWVRTAATRLGISPEEYAGYLNEGKKFCGGCRHVLPRTTQYFYTYFTAHDGMSSQCIACSCAAAARTTTQRQCPANPPKPHPDYAVPSLRDIVAAGKQRHLALGAAPPTQPF</sequence>
<keyword evidence="2" id="KW-1185">Reference proteome</keyword>
<proteinExistence type="predicted"/>
<protein>
    <submittedName>
        <fullName evidence="1">Uncharacterized protein</fullName>
    </submittedName>
</protein>
<dbReference type="EMBL" id="FZNS01000011">
    <property type="protein sequence ID" value="SNR91628.1"/>
    <property type="molecule type" value="Genomic_DNA"/>
</dbReference>
<gene>
    <name evidence="1" type="ORF">SAMN06269173_11143</name>
</gene>
<organism evidence="1 2">
    <name type="scientific">Hymenobacter mucosus</name>
    <dbReference type="NCBI Taxonomy" id="1411120"/>
    <lineage>
        <taxon>Bacteria</taxon>
        <taxon>Pseudomonadati</taxon>
        <taxon>Bacteroidota</taxon>
        <taxon>Cytophagia</taxon>
        <taxon>Cytophagales</taxon>
        <taxon>Hymenobacteraceae</taxon>
        <taxon>Hymenobacter</taxon>
    </lineage>
</organism>
<dbReference type="AlphaFoldDB" id="A0A239A962"/>